<proteinExistence type="predicted"/>
<reference evidence="2 3" key="1">
    <citation type="journal article" date="2018" name="Genome Biol. Evol.">
        <title>Complete Genome Sequence of Streptococcus ruminantium sp. nov. GUT-187T (=DSM 104980T =JCM 31869T), the Type Strain of S. ruminantium, and Comparison with Genome Sequences of Streptococcus suis Strains.</title>
        <authorList>
            <person name="Tohya M."/>
            <person name="Sekizaki T."/>
            <person name="Miyoshi-Akiyama T."/>
        </authorList>
    </citation>
    <scope>NUCLEOTIDE SEQUENCE [LARGE SCALE GENOMIC DNA]</scope>
    <source>
        <strain evidence="2 3">GUT187T</strain>
    </source>
</reference>
<dbReference type="RefSeq" id="WP_155962530.1">
    <property type="nucleotide sequence ID" value="NZ_AP018400.1"/>
</dbReference>
<keyword evidence="1" id="KW-0812">Transmembrane</keyword>
<accession>A0A2Z5TJW4</accession>
<name>A0A2Z5TJW4_9STRE</name>
<dbReference type="GO" id="GO:0016874">
    <property type="term" value="F:ligase activity"/>
    <property type="evidence" value="ECO:0007669"/>
    <property type="project" value="UniProtKB-KW"/>
</dbReference>
<organism evidence="2 3">
    <name type="scientific">Streptococcus ruminantium</name>
    <dbReference type="NCBI Taxonomy" id="1917441"/>
    <lineage>
        <taxon>Bacteria</taxon>
        <taxon>Bacillati</taxon>
        <taxon>Bacillota</taxon>
        <taxon>Bacilli</taxon>
        <taxon>Lactobacillales</taxon>
        <taxon>Streptococcaceae</taxon>
        <taxon>Streptococcus</taxon>
    </lineage>
</organism>
<dbReference type="EMBL" id="AP018400">
    <property type="protein sequence ID" value="BBA91720.1"/>
    <property type="molecule type" value="Genomic_DNA"/>
</dbReference>
<dbReference type="AlphaFoldDB" id="A0A2Z5TJW4"/>
<evidence type="ECO:0000256" key="1">
    <source>
        <dbReference type="SAM" id="Phobius"/>
    </source>
</evidence>
<gene>
    <name evidence="2" type="primary">ligA</name>
    <name evidence="2" type="ORF">SR187_0365</name>
</gene>
<keyword evidence="1" id="KW-0472">Membrane</keyword>
<protein>
    <submittedName>
        <fullName evidence="2">NAD-dependent DNA ligase</fullName>
    </submittedName>
</protein>
<keyword evidence="2" id="KW-0436">Ligase</keyword>
<sequence>MKYIKNLYSRDVILIGIFLLMSWFAVPSIIASIFSIGKEFGEALAKWF</sequence>
<evidence type="ECO:0000313" key="3">
    <source>
        <dbReference type="Proteomes" id="UP000269331"/>
    </source>
</evidence>
<evidence type="ECO:0000313" key="2">
    <source>
        <dbReference type="EMBL" id="BBA91720.1"/>
    </source>
</evidence>
<dbReference type="GeneID" id="52230520"/>
<keyword evidence="1" id="KW-1133">Transmembrane helix</keyword>
<feature type="transmembrane region" description="Helical" evidence="1">
    <location>
        <begin position="12"/>
        <end position="37"/>
    </location>
</feature>
<dbReference type="Proteomes" id="UP000269331">
    <property type="component" value="Chromosome"/>
</dbReference>
<dbReference type="KEGG" id="srq:SR187_0365"/>